<dbReference type="CDD" id="cd17909">
    <property type="entry name" value="CheC_ClassI"/>
    <property type="match status" value="1"/>
</dbReference>
<feature type="domain" description="CheC-like protein" evidence="3">
    <location>
        <begin position="106"/>
        <end position="143"/>
    </location>
</feature>
<proteinExistence type="predicted"/>
<protein>
    <submittedName>
        <fullName evidence="4">Chemotaxis protein CheC</fullName>
    </submittedName>
</protein>
<name>A0A9E8M1X6_9BACI</name>
<dbReference type="InterPro" id="IPR050992">
    <property type="entry name" value="CheZ_family_phosphatases"/>
</dbReference>
<evidence type="ECO:0000313" key="5">
    <source>
        <dbReference type="Proteomes" id="UP001164726"/>
    </source>
</evidence>
<dbReference type="SUPFAM" id="SSF103039">
    <property type="entry name" value="CheC-like"/>
    <property type="match status" value="1"/>
</dbReference>
<evidence type="ECO:0000259" key="3">
    <source>
        <dbReference type="Pfam" id="PF04509"/>
    </source>
</evidence>
<keyword evidence="2" id="KW-0378">Hydrolase</keyword>
<reference evidence="4" key="1">
    <citation type="submission" date="2022-09" db="EMBL/GenBank/DDBJ databases">
        <title>Complete Genomes of Fervidibacillus albus and Fervidibacillus halotolerans isolated from tidal flat sediments.</title>
        <authorList>
            <person name="Kwon K.K."/>
            <person name="Yang S.-H."/>
            <person name="Park M.J."/>
            <person name="Oh H.-M."/>
        </authorList>
    </citation>
    <scope>NUCLEOTIDE SEQUENCE</scope>
    <source>
        <strain evidence="4">MEBiC13594</strain>
    </source>
</reference>
<organism evidence="4 5">
    <name type="scientific">Fervidibacillus halotolerans</name>
    <dbReference type="NCBI Taxonomy" id="2980027"/>
    <lineage>
        <taxon>Bacteria</taxon>
        <taxon>Bacillati</taxon>
        <taxon>Bacillota</taxon>
        <taxon>Bacilli</taxon>
        <taxon>Bacillales</taxon>
        <taxon>Bacillaceae</taxon>
        <taxon>Fervidibacillus</taxon>
    </lineage>
</organism>
<dbReference type="AlphaFoldDB" id="A0A9E8M1X6"/>
<dbReference type="PANTHER" id="PTHR43693">
    <property type="entry name" value="PROTEIN PHOSPHATASE CHEZ"/>
    <property type="match status" value="1"/>
</dbReference>
<evidence type="ECO:0000313" key="4">
    <source>
        <dbReference type="EMBL" id="WAA13902.1"/>
    </source>
</evidence>
<dbReference type="Gene3D" id="3.40.1550.10">
    <property type="entry name" value="CheC-like"/>
    <property type="match status" value="1"/>
</dbReference>
<dbReference type="Pfam" id="PF04509">
    <property type="entry name" value="CheC"/>
    <property type="match status" value="2"/>
</dbReference>
<dbReference type="KEGG" id="fhl:OE105_05620"/>
<feature type="domain" description="CheC-like protein" evidence="3">
    <location>
        <begin position="5"/>
        <end position="40"/>
    </location>
</feature>
<dbReference type="Proteomes" id="UP001164726">
    <property type="component" value="Chromosome"/>
</dbReference>
<dbReference type="InterPro" id="IPR028976">
    <property type="entry name" value="CheC-like_sf"/>
</dbReference>
<evidence type="ECO:0000256" key="1">
    <source>
        <dbReference type="ARBA" id="ARBA00022500"/>
    </source>
</evidence>
<dbReference type="PANTHER" id="PTHR43693:SF1">
    <property type="entry name" value="PROTEIN PHOSPHATASE CHEZ"/>
    <property type="match status" value="1"/>
</dbReference>
<keyword evidence="1" id="KW-0145">Chemotaxis</keyword>
<sequence length="207" mass="22702">MFNQMQLDILKEIGNIGAGNASTALSQLLNKKIEMNVPMVRILSFDEMMELYGSADKKVASIFLQFSGDLTGNMFFVLSVEKASTFIQQLPGLDQCSFVLPPYSEMAISAFQELGNIVASSYLTALSEFLRLSIIPSVPAVSIDMFGAIITYGLIEISKVSDHAIVIDAEIKDPFSKDKNGFIKGHFLLLPDPDSFQKIFSSLGVNQ</sequence>
<evidence type="ECO:0000256" key="2">
    <source>
        <dbReference type="ARBA" id="ARBA00022801"/>
    </source>
</evidence>
<gene>
    <name evidence="4" type="ORF">OE105_05620</name>
</gene>
<accession>A0A9E8M1X6</accession>
<dbReference type="InterPro" id="IPR007597">
    <property type="entry name" value="CheC"/>
</dbReference>
<keyword evidence="5" id="KW-1185">Reference proteome</keyword>
<dbReference type="RefSeq" id="WP_275422107.1">
    <property type="nucleotide sequence ID" value="NZ_CP106877.1"/>
</dbReference>
<dbReference type="GO" id="GO:0006935">
    <property type="term" value="P:chemotaxis"/>
    <property type="evidence" value="ECO:0007669"/>
    <property type="project" value="UniProtKB-KW"/>
</dbReference>
<dbReference type="GO" id="GO:0016787">
    <property type="term" value="F:hydrolase activity"/>
    <property type="evidence" value="ECO:0007669"/>
    <property type="project" value="UniProtKB-KW"/>
</dbReference>
<dbReference type="EMBL" id="CP106877">
    <property type="protein sequence ID" value="WAA13902.1"/>
    <property type="molecule type" value="Genomic_DNA"/>
</dbReference>